<feature type="compositionally biased region" description="Low complexity" evidence="1">
    <location>
        <begin position="76"/>
        <end position="87"/>
    </location>
</feature>
<protein>
    <submittedName>
        <fullName evidence="2">Unnamed protein product</fullName>
    </submittedName>
</protein>
<dbReference type="EMBL" id="BSXT01004662">
    <property type="protein sequence ID" value="GMF58463.1"/>
    <property type="molecule type" value="Genomic_DNA"/>
</dbReference>
<dbReference type="AlphaFoldDB" id="A0A9W6YBD9"/>
<keyword evidence="3" id="KW-1185">Reference proteome</keyword>
<dbReference type="Proteomes" id="UP001165121">
    <property type="component" value="Unassembled WGS sequence"/>
</dbReference>
<comment type="caution">
    <text evidence="2">The sequence shown here is derived from an EMBL/GenBank/DDBJ whole genome shotgun (WGS) entry which is preliminary data.</text>
</comment>
<gene>
    <name evidence="2" type="ORF">Pfra01_002511500</name>
</gene>
<proteinExistence type="predicted"/>
<evidence type="ECO:0000313" key="2">
    <source>
        <dbReference type="EMBL" id="GMF58463.1"/>
    </source>
</evidence>
<accession>A0A9W6YBD9</accession>
<organism evidence="2 3">
    <name type="scientific">Phytophthora fragariaefolia</name>
    <dbReference type="NCBI Taxonomy" id="1490495"/>
    <lineage>
        <taxon>Eukaryota</taxon>
        <taxon>Sar</taxon>
        <taxon>Stramenopiles</taxon>
        <taxon>Oomycota</taxon>
        <taxon>Peronosporomycetes</taxon>
        <taxon>Peronosporales</taxon>
        <taxon>Peronosporaceae</taxon>
        <taxon>Phytophthora</taxon>
    </lineage>
</organism>
<sequence>MVSISTTLSSSGCKTAIGAFVNLPPSDTLTAKQWSTQLVSSSTRSSLLVMLAPRPIHLGRKKNNCAFDQTLRPACSSSYSDNPPQSSEPSRGQDGESLFLCSKRQLLITGPVLASSFPTVSVRRHRPPCKALNTFEFAACTCDPPTASVAAKPNGGIDRLTARTAIACSLRRCQLTAAALAGSAPWTARATSST</sequence>
<evidence type="ECO:0000313" key="3">
    <source>
        <dbReference type="Proteomes" id="UP001165121"/>
    </source>
</evidence>
<name>A0A9W6YBD9_9STRA</name>
<evidence type="ECO:0000256" key="1">
    <source>
        <dbReference type="SAM" id="MobiDB-lite"/>
    </source>
</evidence>
<feature type="region of interest" description="Disordered" evidence="1">
    <location>
        <begin position="76"/>
        <end position="95"/>
    </location>
</feature>
<reference evidence="2" key="1">
    <citation type="submission" date="2023-04" db="EMBL/GenBank/DDBJ databases">
        <title>Phytophthora fragariaefolia NBRC 109709.</title>
        <authorList>
            <person name="Ichikawa N."/>
            <person name="Sato H."/>
            <person name="Tonouchi N."/>
        </authorList>
    </citation>
    <scope>NUCLEOTIDE SEQUENCE</scope>
    <source>
        <strain evidence="2">NBRC 109709</strain>
    </source>
</reference>